<dbReference type="AlphaFoldDB" id="A0A318M5B9"/>
<feature type="binding site" evidence="5">
    <location>
        <position position="63"/>
    </location>
    <ligand>
        <name>isopentenyl diphosphate</name>
        <dbReference type="ChEBI" id="CHEBI:128769"/>
    </ligand>
</feature>
<dbReference type="GO" id="GO:0046872">
    <property type="term" value="F:metal ion binding"/>
    <property type="evidence" value="ECO:0007669"/>
    <property type="project" value="UniProtKB-KW"/>
</dbReference>
<comment type="cofactor">
    <cofactor evidence="5">
        <name>[4Fe-4S] cluster</name>
        <dbReference type="ChEBI" id="CHEBI:49883"/>
    </cofactor>
    <text evidence="5">Binds 1 [4Fe-4S] cluster per subunit.</text>
</comment>
<feature type="binding site" evidence="5">
    <location>
        <position position="151"/>
    </location>
    <ligand>
        <name>(2E)-4-hydroxy-3-methylbut-2-enyl diphosphate</name>
        <dbReference type="ChEBI" id="CHEBI:128753"/>
    </ligand>
</feature>
<keyword evidence="4 5" id="KW-0411">Iron-sulfur</keyword>
<feature type="binding site" evidence="5">
    <location>
        <position position="250"/>
    </location>
    <ligand>
        <name>dimethylallyl diphosphate</name>
        <dbReference type="ChEBI" id="CHEBI:57623"/>
    </ligand>
</feature>
<dbReference type="Gene3D" id="3.40.50.11270">
    <property type="match status" value="1"/>
</dbReference>
<keyword evidence="3 5" id="KW-0408">Iron</keyword>
<comment type="catalytic activity">
    <reaction evidence="5">
        <text>isopentenyl diphosphate + 2 oxidized [2Fe-2S]-[ferredoxin] + H2O = (2E)-4-hydroxy-3-methylbut-2-enyl diphosphate + 2 reduced [2Fe-2S]-[ferredoxin] + 2 H(+)</text>
        <dbReference type="Rhea" id="RHEA:24488"/>
        <dbReference type="Rhea" id="RHEA-COMP:10000"/>
        <dbReference type="Rhea" id="RHEA-COMP:10001"/>
        <dbReference type="ChEBI" id="CHEBI:15377"/>
        <dbReference type="ChEBI" id="CHEBI:15378"/>
        <dbReference type="ChEBI" id="CHEBI:33737"/>
        <dbReference type="ChEBI" id="CHEBI:33738"/>
        <dbReference type="ChEBI" id="CHEBI:128753"/>
        <dbReference type="ChEBI" id="CHEBI:128769"/>
        <dbReference type="EC" id="1.17.7.4"/>
    </reaction>
</comment>
<comment type="pathway">
    <text evidence="5">Isoprenoid biosynthesis; isopentenyl diphosphate biosynthesis via DXP pathway; isopentenyl diphosphate from 1-deoxy-D-xylulose 5-phosphate: step 6/6.</text>
</comment>
<evidence type="ECO:0000256" key="5">
    <source>
        <dbReference type="HAMAP-Rule" id="MF_00191"/>
    </source>
</evidence>
<dbReference type="Proteomes" id="UP000247744">
    <property type="component" value="Unassembled WGS sequence"/>
</dbReference>
<reference evidence="6 7" key="1">
    <citation type="submission" date="2018-05" db="EMBL/GenBank/DDBJ databases">
        <title>Reference genomes for bee gut microbiota database.</title>
        <authorList>
            <person name="Ellegaard K.M."/>
        </authorList>
    </citation>
    <scope>NUCLEOTIDE SEQUENCE [LARGE SCALE GENOMIC DNA]</scope>
    <source>
        <strain evidence="6 7">ESL0200</strain>
    </source>
</reference>
<keyword evidence="5" id="KW-0560">Oxidoreductase</keyword>
<keyword evidence="5" id="KW-0414">Isoprene biosynthesis</keyword>
<evidence type="ECO:0000256" key="4">
    <source>
        <dbReference type="ARBA" id="ARBA00023014"/>
    </source>
</evidence>
<dbReference type="GO" id="GO:0016114">
    <property type="term" value="P:terpenoid biosynthetic process"/>
    <property type="evidence" value="ECO:0007669"/>
    <property type="project" value="UniProtKB-UniRule"/>
</dbReference>
<dbReference type="OrthoDB" id="9804068at2"/>
<feature type="binding site" evidence="5">
    <location>
        <position position="221"/>
    </location>
    <ligand>
        <name>[4Fe-4S] cluster</name>
        <dbReference type="ChEBI" id="CHEBI:49883"/>
    </ligand>
</feature>
<evidence type="ECO:0000313" key="6">
    <source>
        <dbReference type="EMBL" id="PXY82626.1"/>
    </source>
</evidence>
<comment type="catalytic activity">
    <reaction evidence="5">
        <text>dimethylallyl diphosphate + 2 oxidized [2Fe-2S]-[ferredoxin] + H2O = (2E)-4-hydroxy-3-methylbut-2-enyl diphosphate + 2 reduced [2Fe-2S]-[ferredoxin] + 2 H(+)</text>
        <dbReference type="Rhea" id="RHEA:24825"/>
        <dbReference type="Rhea" id="RHEA-COMP:10000"/>
        <dbReference type="Rhea" id="RHEA-COMP:10001"/>
        <dbReference type="ChEBI" id="CHEBI:15377"/>
        <dbReference type="ChEBI" id="CHEBI:15378"/>
        <dbReference type="ChEBI" id="CHEBI:33737"/>
        <dbReference type="ChEBI" id="CHEBI:33738"/>
        <dbReference type="ChEBI" id="CHEBI:57623"/>
        <dbReference type="ChEBI" id="CHEBI:128753"/>
        <dbReference type="EC" id="1.17.7.4"/>
    </reaction>
</comment>
<comment type="function">
    <text evidence="5">Catalyzes the conversion of 1-hydroxy-2-methyl-2-(E)-butenyl 4-diphosphate (HMBPP) into a mixture of isopentenyl diphosphate (IPP) and dimethylallyl diphosphate (DMAPP). Acts in the terminal step of the DOXP/MEP pathway for isoprenoid precursor biosynthesis.</text>
</comment>
<proteinExistence type="inferred from homology"/>
<comment type="caution">
    <text evidence="6">The sequence shown here is derived from an EMBL/GenBank/DDBJ whole genome shotgun (WGS) entry which is preliminary data.</text>
</comment>
<dbReference type="UniPathway" id="UPA00059">
    <property type="reaction ID" value="UER00105"/>
</dbReference>
<keyword evidence="2 5" id="KW-0479">Metal-binding</keyword>
<dbReference type="CDD" id="cd13944">
    <property type="entry name" value="lytB_ispH"/>
    <property type="match status" value="1"/>
</dbReference>
<protein>
    <recommendedName>
        <fullName evidence="5">4-hydroxy-3-methylbut-2-enyl diphosphate reductase</fullName>
        <shortName evidence="5">HMBPP reductase</shortName>
        <ecNumber evidence="5">1.17.7.4</ecNumber>
    </recommendedName>
</protein>
<gene>
    <name evidence="5" type="primary">ispH</name>
    <name evidence="6" type="ORF">DKK75_02540</name>
</gene>
<feature type="binding site" evidence="5">
    <location>
        <position position="251"/>
    </location>
    <ligand>
        <name>(2E)-4-hydroxy-3-methylbut-2-enyl diphosphate</name>
        <dbReference type="ChEBI" id="CHEBI:128753"/>
    </ligand>
</feature>
<feature type="binding site" evidence="5">
    <location>
        <position position="249"/>
    </location>
    <ligand>
        <name>isopentenyl diphosphate</name>
        <dbReference type="ChEBI" id="CHEBI:128769"/>
    </ligand>
</feature>
<feature type="binding site" evidence="5">
    <location>
        <position position="101"/>
    </location>
    <ligand>
        <name>(2E)-4-hydroxy-3-methylbut-2-enyl diphosphate</name>
        <dbReference type="ChEBI" id="CHEBI:128753"/>
    </ligand>
</feature>
<dbReference type="PANTHER" id="PTHR30426:SF0">
    <property type="entry name" value="4-HYDROXY-3-METHYLBUT-2-ENYL DIPHOSPHATE REDUCTASE"/>
    <property type="match status" value="1"/>
</dbReference>
<evidence type="ECO:0000256" key="1">
    <source>
        <dbReference type="ARBA" id="ARBA00022485"/>
    </source>
</evidence>
<feature type="binding site" evidence="5">
    <location>
        <position position="251"/>
    </location>
    <ligand>
        <name>dimethylallyl diphosphate</name>
        <dbReference type="ChEBI" id="CHEBI:57623"/>
    </ligand>
</feature>
<dbReference type="UniPathway" id="UPA00056">
    <property type="reaction ID" value="UER00097"/>
</dbReference>
<dbReference type="NCBIfam" id="NF002189">
    <property type="entry name" value="PRK01045.1-3"/>
    <property type="match status" value="1"/>
</dbReference>
<keyword evidence="1 5" id="KW-0004">4Fe-4S</keyword>
<feature type="binding site" evidence="5">
    <location>
        <position position="101"/>
    </location>
    <ligand>
        <name>isopentenyl diphosphate</name>
        <dbReference type="ChEBI" id="CHEBI:128769"/>
    </ligand>
</feature>
<dbReference type="InterPro" id="IPR003451">
    <property type="entry name" value="LytB/IspH"/>
</dbReference>
<feature type="binding site" evidence="5">
    <location>
        <position position="151"/>
    </location>
    <ligand>
        <name>dimethylallyl diphosphate</name>
        <dbReference type="ChEBI" id="CHEBI:57623"/>
    </ligand>
</feature>
<feature type="binding site" evidence="5">
    <location>
        <position position="123"/>
    </location>
    <ligand>
        <name>[4Fe-4S] cluster</name>
        <dbReference type="ChEBI" id="CHEBI:49883"/>
    </ligand>
</feature>
<feature type="binding site" evidence="5">
    <location>
        <position position="250"/>
    </location>
    <ligand>
        <name>(2E)-4-hydroxy-3-methylbut-2-enyl diphosphate</name>
        <dbReference type="ChEBI" id="CHEBI:128753"/>
    </ligand>
</feature>
<feature type="binding site" evidence="5">
    <location>
        <position position="101"/>
    </location>
    <ligand>
        <name>dimethylallyl diphosphate</name>
        <dbReference type="ChEBI" id="CHEBI:57623"/>
    </ligand>
</feature>
<feature type="binding site" evidence="5">
    <location>
        <position position="302"/>
    </location>
    <ligand>
        <name>dimethylallyl diphosphate</name>
        <dbReference type="ChEBI" id="CHEBI:57623"/>
    </ligand>
</feature>
<dbReference type="EC" id="1.17.7.4" evidence="5"/>
<feature type="binding site" evidence="5">
    <location>
        <position position="249"/>
    </location>
    <ligand>
        <name>(2E)-4-hydroxy-3-methylbut-2-enyl diphosphate</name>
        <dbReference type="ChEBI" id="CHEBI:128753"/>
    </ligand>
</feature>
<dbReference type="PANTHER" id="PTHR30426">
    <property type="entry name" value="4-HYDROXY-3-METHYLBUT-2-ENYL DIPHOSPHATE REDUCTASE"/>
    <property type="match status" value="1"/>
</dbReference>
<dbReference type="GO" id="GO:0050992">
    <property type="term" value="P:dimethylallyl diphosphate biosynthetic process"/>
    <property type="evidence" value="ECO:0007669"/>
    <property type="project" value="UniProtKB-UniRule"/>
</dbReference>
<dbReference type="RefSeq" id="WP_110451900.1">
    <property type="nucleotide sequence ID" value="NZ_QGLL01000006.1"/>
</dbReference>
<feature type="binding site" evidence="5">
    <location>
        <position position="151"/>
    </location>
    <ligand>
        <name>isopentenyl diphosphate</name>
        <dbReference type="ChEBI" id="CHEBI:128769"/>
    </ligand>
</feature>
<dbReference type="GO" id="GO:0051539">
    <property type="term" value="F:4 iron, 4 sulfur cluster binding"/>
    <property type="evidence" value="ECO:0007669"/>
    <property type="project" value="UniProtKB-UniRule"/>
</dbReference>
<feature type="binding site" evidence="5">
    <location>
        <position position="251"/>
    </location>
    <ligand>
        <name>isopentenyl diphosphate</name>
        <dbReference type="ChEBI" id="CHEBI:128769"/>
    </ligand>
</feature>
<feature type="binding site" evidence="5">
    <location>
        <position position="249"/>
    </location>
    <ligand>
        <name>dimethylallyl diphosphate</name>
        <dbReference type="ChEBI" id="CHEBI:57623"/>
    </ligand>
</feature>
<feature type="binding site" evidence="5">
    <location>
        <position position="302"/>
    </location>
    <ligand>
        <name>(2E)-4-hydroxy-3-methylbut-2-enyl diphosphate</name>
        <dbReference type="ChEBI" id="CHEBI:128753"/>
    </ligand>
</feature>
<dbReference type="GO" id="GO:0019288">
    <property type="term" value="P:isopentenyl diphosphate biosynthetic process, methylerythritol 4-phosphate pathway"/>
    <property type="evidence" value="ECO:0007669"/>
    <property type="project" value="UniProtKB-UniRule"/>
</dbReference>
<dbReference type="EMBL" id="QGLL01000006">
    <property type="protein sequence ID" value="PXY82626.1"/>
    <property type="molecule type" value="Genomic_DNA"/>
</dbReference>
<accession>A0A318M5B9</accession>
<feature type="binding site" evidence="5">
    <location>
        <position position="63"/>
    </location>
    <ligand>
        <name>(2E)-4-hydroxy-3-methylbut-2-enyl diphosphate</name>
        <dbReference type="ChEBI" id="CHEBI:128753"/>
    </ligand>
</feature>
<comment type="similarity">
    <text evidence="5">Belongs to the IspH family.</text>
</comment>
<evidence type="ECO:0000313" key="7">
    <source>
        <dbReference type="Proteomes" id="UP000247744"/>
    </source>
</evidence>
<dbReference type="NCBIfam" id="TIGR00216">
    <property type="entry name" value="ispH_lytB"/>
    <property type="match status" value="1"/>
</dbReference>
<dbReference type="Pfam" id="PF02401">
    <property type="entry name" value="LYTB"/>
    <property type="match status" value="1"/>
</dbReference>
<dbReference type="GO" id="GO:0051745">
    <property type="term" value="F:4-hydroxy-3-methylbut-2-enyl diphosphate reductase activity"/>
    <property type="evidence" value="ECO:0007669"/>
    <property type="project" value="UniProtKB-UniRule"/>
</dbReference>
<evidence type="ECO:0000256" key="3">
    <source>
        <dbReference type="ARBA" id="ARBA00023004"/>
    </source>
</evidence>
<feature type="binding site" evidence="5">
    <location>
        <position position="29"/>
    </location>
    <ligand>
        <name>[4Fe-4S] cluster</name>
        <dbReference type="ChEBI" id="CHEBI:49883"/>
    </ligand>
</feature>
<feature type="active site" description="Proton donor" evidence="5">
    <location>
        <position position="153"/>
    </location>
</feature>
<sequence>MSGFRTTVCEQPTQQGQGRVVLADPRGFCAGVDRAIQTVQTILDADNPHQGLPPVYVRRQIVHNRHVVEDLTQRGAVFVDELDQIPERAVRAGVPVVFSAHGIAPSVVKEAQRRGMRVVDASCPLVSKVHREVQRFVRDGYSIIYIGHRGHDEAIGVMGEAPDRVHLVEHEADIDALNFGPDTPLVMLTQTTLSLDETADLATALRLRFPWIEEPPGSDICYATQNRQQAVKMVAGQADCMIVVGSANSSNSVRLVEVARQALEVRFPGQGGQRAHRVDDAGELDPAWLQSMDSVGLTSGASVPEHLVQAVLETLASRGFTQVTRARAVEEHMHFVLPAALRSARVSRKVGPATGLTNSSVSG</sequence>
<feature type="binding site" evidence="5">
    <location>
        <position position="63"/>
    </location>
    <ligand>
        <name>dimethylallyl diphosphate</name>
        <dbReference type="ChEBI" id="CHEBI:57623"/>
    </ligand>
</feature>
<organism evidence="6 7">
    <name type="scientific">Bifidobacterium asteroides</name>
    <dbReference type="NCBI Taxonomy" id="1684"/>
    <lineage>
        <taxon>Bacteria</taxon>
        <taxon>Bacillati</taxon>
        <taxon>Actinomycetota</taxon>
        <taxon>Actinomycetes</taxon>
        <taxon>Bifidobacteriales</taxon>
        <taxon>Bifidobacteriaceae</taxon>
        <taxon>Bifidobacterium</taxon>
    </lineage>
</organism>
<feature type="binding site" evidence="5">
    <location>
        <position position="302"/>
    </location>
    <ligand>
        <name>isopentenyl diphosphate</name>
        <dbReference type="ChEBI" id="CHEBI:128769"/>
    </ligand>
</feature>
<name>A0A318M5B9_9BIFI</name>
<feature type="binding site" evidence="5">
    <location>
        <position position="250"/>
    </location>
    <ligand>
        <name>isopentenyl diphosphate</name>
        <dbReference type="ChEBI" id="CHEBI:128769"/>
    </ligand>
</feature>
<dbReference type="Gene3D" id="3.40.1010.20">
    <property type="entry name" value="4-hydroxy-3-methylbut-2-enyl diphosphate reductase, catalytic domain"/>
    <property type="match status" value="2"/>
</dbReference>
<comment type="pathway">
    <text evidence="5">Isoprenoid biosynthesis; dimethylallyl diphosphate biosynthesis; dimethylallyl diphosphate from (2E)-4-hydroxy-3-methylbutenyl diphosphate: step 1/1.</text>
</comment>
<feature type="binding site" evidence="5">
    <location>
        <position position="191"/>
    </location>
    <ligand>
        <name>(2E)-4-hydroxy-3-methylbut-2-enyl diphosphate</name>
        <dbReference type="ChEBI" id="CHEBI:128753"/>
    </ligand>
</feature>
<evidence type="ECO:0000256" key="2">
    <source>
        <dbReference type="ARBA" id="ARBA00022723"/>
    </source>
</evidence>
<dbReference type="HAMAP" id="MF_00191">
    <property type="entry name" value="IspH"/>
    <property type="match status" value="1"/>
</dbReference>